<keyword evidence="7 9" id="KW-0472">Membrane</keyword>
<evidence type="ECO:0000256" key="3">
    <source>
        <dbReference type="ARBA" id="ARBA00022676"/>
    </source>
</evidence>
<dbReference type="HOGENOM" id="CLU_033536_0_1_11"/>
<feature type="domain" description="Glycosyltransferase 2-like" evidence="10">
    <location>
        <begin position="5"/>
        <end position="149"/>
    </location>
</feature>
<dbReference type="KEGG" id="ccu:Ccur_10440"/>
<dbReference type="RefSeq" id="WP_012803420.1">
    <property type="nucleotide sequence ID" value="NC_013170.1"/>
</dbReference>
<dbReference type="GO" id="GO:0005886">
    <property type="term" value="C:plasma membrane"/>
    <property type="evidence" value="ECO:0007669"/>
    <property type="project" value="TreeGrafter"/>
</dbReference>
<evidence type="ECO:0000256" key="1">
    <source>
        <dbReference type="ARBA" id="ARBA00004141"/>
    </source>
</evidence>
<dbReference type="CAZy" id="GT2">
    <property type="family name" value="Glycosyltransferase Family 2"/>
</dbReference>
<feature type="compositionally biased region" description="Basic and acidic residues" evidence="8">
    <location>
        <begin position="317"/>
        <end position="345"/>
    </location>
</feature>
<dbReference type="eggNOG" id="COG0463">
    <property type="taxonomic scope" value="Bacteria"/>
</dbReference>
<protein>
    <submittedName>
        <fullName evidence="11">Glycosyl transferase</fullName>
    </submittedName>
</protein>
<dbReference type="InterPro" id="IPR029044">
    <property type="entry name" value="Nucleotide-diphossugar_trans"/>
</dbReference>
<gene>
    <name evidence="11" type="ordered locus">Ccur_10440</name>
</gene>
<dbReference type="Proteomes" id="UP000000954">
    <property type="component" value="Chromosome"/>
</dbReference>
<evidence type="ECO:0000256" key="8">
    <source>
        <dbReference type="SAM" id="MobiDB-lite"/>
    </source>
</evidence>
<dbReference type="InterPro" id="IPR001173">
    <property type="entry name" value="Glyco_trans_2-like"/>
</dbReference>
<evidence type="ECO:0000256" key="4">
    <source>
        <dbReference type="ARBA" id="ARBA00022679"/>
    </source>
</evidence>
<dbReference type="OrthoDB" id="9811884at2"/>
<feature type="region of interest" description="Disordered" evidence="8">
    <location>
        <begin position="316"/>
        <end position="356"/>
    </location>
</feature>
<name>C7MP95_CRYCD</name>
<keyword evidence="12" id="KW-1185">Reference proteome</keyword>
<sequence length="356" mass="40090">MKTISIVIPCRNERDNAPALAAAIKQEMADHLPHYNYEIIFADNCSTDGTRDVLRLMCASDAHIKAIFNTRDFGQFNSPYHAMLQAQGDAVVLMCCDFQDPVPLITRFIAAWEEGAAIVCGIKTASTEGKILRWLRTRYYRLVKRMSSQDQIEHFTGFGLYDRTFIEVLRELNDPTPFLRGMVAELGWKRVDIPYTQESRRHGTSKNNFFTLYDAAMLSITSYTKSGLRVAGIVGFCLSIASLVVALVYLIAKLIWWDSFPAGSAPTLLATLVFGSVTIFLVGLLGEYVMSINTRLMNRPLVIEEERIGFASTCENEMEKQNQENEERIGRGCARKNEDEHIDPTHKKKPAKVAGE</sequence>
<dbReference type="SUPFAM" id="SSF53448">
    <property type="entry name" value="Nucleotide-diphospho-sugar transferases"/>
    <property type="match status" value="1"/>
</dbReference>
<dbReference type="EMBL" id="CP001682">
    <property type="protein sequence ID" value="ACU94735.1"/>
    <property type="molecule type" value="Genomic_DNA"/>
</dbReference>
<evidence type="ECO:0000256" key="7">
    <source>
        <dbReference type="ARBA" id="ARBA00023136"/>
    </source>
</evidence>
<dbReference type="CDD" id="cd04187">
    <property type="entry name" value="DPM1_like_bac"/>
    <property type="match status" value="1"/>
</dbReference>
<keyword evidence="4 11" id="KW-0808">Transferase</keyword>
<dbReference type="PANTHER" id="PTHR48090">
    <property type="entry name" value="UNDECAPRENYL-PHOSPHATE 4-DEOXY-4-FORMAMIDO-L-ARABINOSE TRANSFERASE-RELATED"/>
    <property type="match status" value="1"/>
</dbReference>
<evidence type="ECO:0000256" key="9">
    <source>
        <dbReference type="SAM" id="Phobius"/>
    </source>
</evidence>
<dbReference type="PANTHER" id="PTHR48090:SF1">
    <property type="entry name" value="PROPHAGE BACTOPRENOL GLUCOSYL TRANSFERASE HOMOLOG"/>
    <property type="match status" value="1"/>
</dbReference>
<feature type="compositionally biased region" description="Basic residues" evidence="8">
    <location>
        <begin position="346"/>
        <end position="356"/>
    </location>
</feature>
<dbReference type="STRING" id="469378.Ccur_10440"/>
<accession>C7MP95</accession>
<dbReference type="Pfam" id="PF00535">
    <property type="entry name" value="Glycos_transf_2"/>
    <property type="match status" value="1"/>
</dbReference>
<evidence type="ECO:0000313" key="12">
    <source>
        <dbReference type="Proteomes" id="UP000000954"/>
    </source>
</evidence>
<proteinExistence type="inferred from homology"/>
<comment type="subcellular location">
    <subcellularLocation>
        <location evidence="1">Membrane</location>
        <topology evidence="1">Multi-pass membrane protein</topology>
    </subcellularLocation>
</comment>
<evidence type="ECO:0000256" key="2">
    <source>
        <dbReference type="ARBA" id="ARBA00006739"/>
    </source>
</evidence>
<keyword evidence="3" id="KW-0328">Glycosyltransferase</keyword>
<keyword evidence="6 9" id="KW-1133">Transmembrane helix</keyword>
<dbReference type="GO" id="GO:0016757">
    <property type="term" value="F:glycosyltransferase activity"/>
    <property type="evidence" value="ECO:0007669"/>
    <property type="project" value="UniProtKB-KW"/>
</dbReference>
<comment type="similarity">
    <text evidence="2">Belongs to the glycosyltransferase 2 family.</text>
</comment>
<dbReference type="AlphaFoldDB" id="C7MP95"/>
<organism evidence="11 12">
    <name type="scientific">Cryptobacterium curtum (strain ATCC 700683 / DSM 15641 / CCUG 43107 / 12-3)</name>
    <dbReference type="NCBI Taxonomy" id="469378"/>
    <lineage>
        <taxon>Bacteria</taxon>
        <taxon>Bacillati</taxon>
        <taxon>Actinomycetota</taxon>
        <taxon>Coriobacteriia</taxon>
        <taxon>Eggerthellales</taxon>
        <taxon>Eggerthellaceae</taxon>
        <taxon>Cryptobacterium</taxon>
    </lineage>
</organism>
<evidence type="ECO:0000256" key="5">
    <source>
        <dbReference type="ARBA" id="ARBA00022692"/>
    </source>
</evidence>
<dbReference type="Gene3D" id="3.90.550.10">
    <property type="entry name" value="Spore Coat Polysaccharide Biosynthesis Protein SpsA, Chain A"/>
    <property type="match status" value="1"/>
</dbReference>
<reference evidence="11 12" key="1">
    <citation type="journal article" date="2009" name="Stand. Genomic Sci.">
        <title>Complete genome sequence of Cryptobacterium curtum type strain (12-3).</title>
        <authorList>
            <person name="Mavrommatis K."/>
            <person name="Pukall R."/>
            <person name="Rohde C."/>
            <person name="Chen F."/>
            <person name="Sims D."/>
            <person name="Brettin T."/>
            <person name="Kuske C."/>
            <person name="Detter J.C."/>
            <person name="Han C."/>
            <person name="Lapidus A."/>
            <person name="Copeland A."/>
            <person name="Glavina Del Rio T."/>
            <person name="Nolan M."/>
            <person name="Lucas S."/>
            <person name="Tice H."/>
            <person name="Cheng J.F."/>
            <person name="Bruce D."/>
            <person name="Goodwin L."/>
            <person name="Pitluck S."/>
            <person name="Ovchinnikova G."/>
            <person name="Pati A."/>
            <person name="Ivanova N."/>
            <person name="Chen A."/>
            <person name="Palaniappan K."/>
            <person name="Chain P."/>
            <person name="D'haeseleer P."/>
            <person name="Goker M."/>
            <person name="Bristow J."/>
            <person name="Eisen J.A."/>
            <person name="Markowitz V."/>
            <person name="Hugenholtz P."/>
            <person name="Rohde M."/>
            <person name="Klenk H.P."/>
            <person name="Kyrpides N.C."/>
        </authorList>
    </citation>
    <scope>NUCLEOTIDE SEQUENCE [LARGE SCALE GENOMIC DNA]</scope>
    <source>
        <strain evidence="12">ATCC 700683 / DSM 15641 / 12-3</strain>
    </source>
</reference>
<dbReference type="InterPro" id="IPR050256">
    <property type="entry name" value="Glycosyltransferase_2"/>
</dbReference>
<evidence type="ECO:0000313" key="11">
    <source>
        <dbReference type="EMBL" id="ACU94735.1"/>
    </source>
</evidence>
<feature type="transmembrane region" description="Helical" evidence="9">
    <location>
        <begin position="230"/>
        <end position="256"/>
    </location>
</feature>
<keyword evidence="5 9" id="KW-0812">Transmembrane</keyword>
<feature type="transmembrane region" description="Helical" evidence="9">
    <location>
        <begin position="268"/>
        <end position="289"/>
    </location>
</feature>
<evidence type="ECO:0000259" key="10">
    <source>
        <dbReference type="Pfam" id="PF00535"/>
    </source>
</evidence>
<evidence type="ECO:0000256" key="6">
    <source>
        <dbReference type="ARBA" id="ARBA00022989"/>
    </source>
</evidence>